<feature type="region of interest" description="Disordered" evidence="1">
    <location>
        <begin position="132"/>
        <end position="192"/>
    </location>
</feature>
<reference evidence="4" key="1">
    <citation type="submission" date="2023-07" db="EMBL/GenBank/DDBJ databases">
        <title>Whole genome shotgun sequence of Streptomyces cacaoi subsp. asoensis NBRC 13813.</title>
        <authorList>
            <person name="Komaki H."/>
            <person name="Tamura T."/>
        </authorList>
    </citation>
    <scope>NUCLEOTIDE SEQUENCE [LARGE SCALE GENOMIC DNA]</scope>
    <source>
        <strain evidence="4">NBRC 13813</strain>
    </source>
</reference>
<comment type="caution">
    <text evidence="3">The sequence shown here is derived from an EMBL/GenBank/DDBJ whole genome shotgun (WGS) entry which is preliminary data.</text>
</comment>
<accession>A0ABQ3S683</accession>
<keyword evidence="2" id="KW-0732">Signal</keyword>
<evidence type="ECO:0000256" key="1">
    <source>
        <dbReference type="SAM" id="MobiDB-lite"/>
    </source>
</evidence>
<organism evidence="3 4">
    <name type="scientific">Streptomyces asoensis</name>
    <dbReference type="NCBI Taxonomy" id="249586"/>
    <lineage>
        <taxon>Bacteria</taxon>
        <taxon>Bacillati</taxon>
        <taxon>Actinomycetota</taxon>
        <taxon>Actinomycetes</taxon>
        <taxon>Kitasatosporales</taxon>
        <taxon>Streptomycetaceae</taxon>
        <taxon>Streptomyces</taxon>
    </lineage>
</organism>
<proteinExistence type="predicted"/>
<evidence type="ECO:0000313" key="3">
    <source>
        <dbReference type="EMBL" id="GHI63525.1"/>
    </source>
</evidence>
<keyword evidence="4" id="KW-1185">Reference proteome</keyword>
<protein>
    <recommendedName>
        <fullName evidence="5">Lipoprotein</fullName>
    </recommendedName>
</protein>
<evidence type="ECO:0008006" key="5">
    <source>
        <dbReference type="Google" id="ProtNLM"/>
    </source>
</evidence>
<sequence>MTSLRSRSVLIAAAAVAGTLLMTACQNDDTAAGSTSDSSATAQAAAGKGGVSGTFAAGTVAYLAPGKYTVTTGGKEQQFWLAEDTKIWGAGKICGDAAGQAAEECTEAQLEKAAKSSAVPADVVLKDGNAVTVTERPAGGSGTGSSSGGSATGGSSGGGSSAGSSSTGGSSSGGGKASTGGGSGSGGSGSSGKVSGTWLGTVSYLAPGKYTVSDIKDTQQQFWLAEDTEIWGVGGMCGDADGQAAVECTEAQLEKAAKAGSLSATVKITDGIATSITEES</sequence>
<dbReference type="Proteomes" id="UP000649259">
    <property type="component" value="Unassembled WGS sequence"/>
</dbReference>
<feature type="compositionally biased region" description="Gly residues" evidence="1">
    <location>
        <begin position="139"/>
        <end position="161"/>
    </location>
</feature>
<dbReference type="EMBL" id="BNEB01000005">
    <property type="protein sequence ID" value="GHI63525.1"/>
    <property type="molecule type" value="Genomic_DNA"/>
</dbReference>
<evidence type="ECO:0000256" key="2">
    <source>
        <dbReference type="SAM" id="SignalP"/>
    </source>
</evidence>
<feature type="signal peptide" evidence="2">
    <location>
        <begin position="1"/>
        <end position="17"/>
    </location>
</feature>
<gene>
    <name evidence="3" type="ORF">Saso_51750</name>
</gene>
<dbReference type="GeneID" id="91473002"/>
<dbReference type="RefSeq" id="WP_189924981.1">
    <property type="nucleotide sequence ID" value="NZ_BMSI01000010.1"/>
</dbReference>
<evidence type="ECO:0000313" key="4">
    <source>
        <dbReference type="Proteomes" id="UP000649259"/>
    </source>
</evidence>
<dbReference type="PROSITE" id="PS51257">
    <property type="entry name" value="PROKAR_LIPOPROTEIN"/>
    <property type="match status" value="1"/>
</dbReference>
<feature type="chain" id="PRO_5046928451" description="Lipoprotein" evidence="2">
    <location>
        <begin position="18"/>
        <end position="280"/>
    </location>
</feature>
<feature type="compositionally biased region" description="Gly residues" evidence="1">
    <location>
        <begin position="170"/>
        <end position="190"/>
    </location>
</feature>
<name>A0ABQ3S683_9ACTN</name>